<accession>A0A918GIW3</accession>
<gene>
    <name evidence="9" type="ORF">GCM10010171_37390</name>
</gene>
<keyword evidence="3" id="KW-0805">Transcription regulation</keyword>
<dbReference type="InterPro" id="IPR014284">
    <property type="entry name" value="RNA_pol_sigma-70_dom"/>
</dbReference>
<dbReference type="NCBIfam" id="NF006089">
    <property type="entry name" value="PRK08241.1"/>
    <property type="match status" value="1"/>
</dbReference>
<comment type="subunit">
    <text evidence="2">Interacts transiently with the RNA polymerase catalytic core formed by RpoA, RpoB, RpoC and RpoZ (2 alpha, 1 beta, 1 beta' and 1 omega subunit) to form the RNA polymerase holoenzyme that can initiate transcription.</text>
</comment>
<dbReference type="InterPro" id="IPR013324">
    <property type="entry name" value="RNA_pol_sigma_r3/r4-like"/>
</dbReference>
<evidence type="ECO:0000259" key="8">
    <source>
        <dbReference type="Pfam" id="PF12680"/>
    </source>
</evidence>
<sequence>MDLDQHRSALSAYCYRMLGSPFDAEDAVQETFLRAWRSRDRYDPSRPLRAWLFTIATNVCLDALRSATRRRGPLVGAPATGPDIGAPLPETAWVLPAPVDPAMAVEERESVRLAFVAALQVLPPKQRAVLILRDVLAWRAEEVAGLLSTSVAAVNSALQRARAALPAVPPSSDPDPALLEAYCAAFLNHDVEGLVALLHEDATMSMPPFTWWLRGRDAIGTAFFHADACVGHTLVPVRGGFGQYDAAGRPFAVVGIEAADGLVTATTTWLMPELFAVFGLPMSSPAPTRSGG</sequence>
<dbReference type="NCBIfam" id="TIGR02960">
    <property type="entry name" value="SigX5"/>
    <property type="match status" value="1"/>
</dbReference>
<dbReference type="Proteomes" id="UP000660680">
    <property type="component" value="Unassembled WGS sequence"/>
</dbReference>
<dbReference type="InterPro" id="IPR032710">
    <property type="entry name" value="NTF2-like_dom_sf"/>
</dbReference>
<dbReference type="Gene3D" id="1.10.1740.10">
    <property type="match status" value="1"/>
</dbReference>
<comment type="similarity">
    <text evidence="1">Belongs to the sigma-70 factor family. ECF subfamily.</text>
</comment>
<dbReference type="Pfam" id="PF08281">
    <property type="entry name" value="Sigma70_r4_2"/>
    <property type="match status" value="1"/>
</dbReference>
<dbReference type="InterPro" id="IPR036388">
    <property type="entry name" value="WH-like_DNA-bd_sf"/>
</dbReference>
<proteinExistence type="inferred from homology"/>
<evidence type="ECO:0000256" key="4">
    <source>
        <dbReference type="ARBA" id="ARBA00023082"/>
    </source>
</evidence>
<evidence type="ECO:0000313" key="9">
    <source>
        <dbReference type="EMBL" id="GGS38967.1"/>
    </source>
</evidence>
<reference evidence="9" key="1">
    <citation type="journal article" date="2014" name="Int. J. Syst. Evol. Microbiol.">
        <title>Complete genome sequence of Corynebacterium casei LMG S-19264T (=DSM 44701T), isolated from a smear-ripened cheese.</title>
        <authorList>
            <consortium name="US DOE Joint Genome Institute (JGI-PGF)"/>
            <person name="Walter F."/>
            <person name="Albersmeier A."/>
            <person name="Kalinowski J."/>
            <person name="Ruckert C."/>
        </authorList>
    </citation>
    <scope>NUCLEOTIDE SEQUENCE</scope>
    <source>
        <strain evidence="9">JCM 3276</strain>
    </source>
</reference>
<dbReference type="GO" id="GO:0000428">
    <property type="term" value="C:DNA-directed RNA polymerase complex"/>
    <property type="evidence" value="ECO:0007669"/>
    <property type="project" value="UniProtKB-KW"/>
</dbReference>
<dbReference type="SUPFAM" id="SSF88659">
    <property type="entry name" value="Sigma3 and sigma4 domains of RNA polymerase sigma factors"/>
    <property type="match status" value="1"/>
</dbReference>
<evidence type="ECO:0000256" key="2">
    <source>
        <dbReference type="ARBA" id="ARBA00011344"/>
    </source>
</evidence>
<dbReference type="GO" id="GO:0003677">
    <property type="term" value="F:DNA binding"/>
    <property type="evidence" value="ECO:0007669"/>
    <property type="project" value="InterPro"/>
</dbReference>
<organism evidence="9 10">
    <name type="scientific">Actinokineospora fastidiosa</name>
    <dbReference type="NCBI Taxonomy" id="1816"/>
    <lineage>
        <taxon>Bacteria</taxon>
        <taxon>Bacillati</taxon>
        <taxon>Actinomycetota</taxon>
        <taxon>Actinomycetes</taxon>
        <taxon>Pseudonocardiales</taxon>
        <taxon>Pseudonocardiaceae</taxon>
        <taxon>Actinokineospora</taxon>
    </lineage>
</organism>
<dbReference type="SUPFAM" id="SSF88946">
    <property type="entry name" value="Sigma2 domain of RNA polymerase sigma factors"/>
    <property type="match status" value="1"/>
</dbReference>
<dbReference type="SUPFAM" id="SSF54427">
    <property type="entry name" value="NTF2-like"/>
    <property type="match status" value="1"/>
</dbReference>
<feature type="domain" description="RNA polymerase sigma-70 region 2" evidence="6">
    <location>
        <begin position="4"/>
        <end position="70"/>
    </location>
</feature>
<dbReference type="InterPro" id="IPR013325">
    <property type="entry name" value="RNA_pol_sigma_r2"/>
</dbReference>
<dbReference type="Gene3D" id="1.10.10.10">
    <property type="entry name" value="Winged helix-like DNA-binding domain superfamily/Winged helix DNA-binding domain"/>
    <property type="match status" value="1"/>
</dbReference>
<keyword evidence="5" id="KW-0804">Transcription</keyword>
<evidence type="ECO:0000259" key="6">
    <source>
        <dbReference type="Pfam" id="PF04542"/>
    </source>
</evidence>
<dbReference type="Pfam" id="PF12680">
    <property type="entry name" value="SnoaL_2"/>
    <property type="match status" value="1"/>
</dbReference>
<feature type="domain" description="SnoaL-like" evidence="8">
    <location>
        <begin position="180"/>
        <end position="225"/>
    </location>
</feature>
<dbReference type="InterPro" id="IPR037401">
    <property type="entry name" value="SnoaL-like"/>
</dbReference>
<dbReference type="NCBIfam" id="TIGR02937">
    <property type="entry name" value="sigma70-ECF"/>
    <property type="match status" value="1"/>
</dbReference>
<keyword evidence="10" id="KW-1185">Reference proteome</keyword>
<dbReference type="InterPro" id="IPR014305">
    <property type="entry name" value="RNA_pol_sigma-G_actinobac"/>
</dbReference>
<name>A0A918GIW3_9PSEU</name>
<dbReference type="AlphaFoldDB" id="A0A918GIW3"/>
<protein>
    <submittedName>
        <fullName evidence="9">DNA-directed RNA polymerase sigma-70 factor</fullName>
    </submittedName>
</protein>
<dbReference type="InterPro" id="IPR052704">
    <property type="entry name" value="ECF_Sigma-70_Domain"/>
</dbReference>
<keyword evidence="9" id="KW-0240">DNA-directed RNA polymerase</keyword>
<dbReference type="PANTHER" id="PTHR30173:SF36">
    <property type="entry name" value="ECF RNA POLYMERASE SIGMA FACTOR SIGJ"/>
    <property type="match status" value="1"/>
</dbReference>
<evidence type="ECO:0000313" key="10">
    <source>
        <dbReference type="Proteomes" id="UP000660680"/>
    </source>
</evidence>
<reference evidence="9" key="2">
    <citation type="submission" date="2020-09" db="EMBL/GenBank/DDBJ databases">
        <authorList>
            <person name="Sun Q."/>
            <person name="Ohkuma M."/>
        </authorList>
    </citation>
    <scope>NUCLEOTIDE SEQUENCE</scope>
    <source>
        <strain evidence="9">JCM 3276</strain>
    </source>
</reference>
<dbReference type="InterPro" id="IPR007627">
    <property type="entry name" value="RNA_pol_sigma70_r2"/>
</dbReference>
<dbReference type="Pfam" id="PF04542">
    <property type="entry name" value="Sigma70_r2"/>
    <property type="match status" value="1"/>
</dbReference>
<dbReference type="PANTHER" id="PTHR30173">
    <property type="entry name" value="SIGMA 19 FACTOR"/>
    <property type="match status" value="1"/>
</dbReference>
<dbReference type="EMBL" id="BMRB01000002">
    <property type="protein sequence ID" value="GGS38967.1"/>
    <property type="molecule type" value="Genomic_DNA"/>
</dbReference>
<keyword evidence="4" id="KW-0731">Sigma factor</keyword>
<evidence type="ECO:0000259" key="7">
    <source>
        <dbReference type="Pfam" id="PF08281"/>
    </source>
</evidence>
<dbReference type="GO" id="GO:0006352">
    <property type="term" value="P:DNA-templated transcription initiation"/>
    <property type="evidence" value="ECO:0007669"/>
    <property type="project" value="InterPro"/>
</dbReference>
<dbReference type="InterPro" id="IPR013249">
    <property type="entry name" value="RNA_pol_sigma70_r4_t2"/>
</dbReference>
<feature type="domain" description="RNA polymerase sigma factor 70 region 4 type 2" evidence="7">
    <location>
        <begin position="113"/>
        <end position="165"/>
    </location>
</feature>
<dbReference type="GO" id="GO:0016987">
    <property type="term" value="F:sigma factor activity"/>
    <property type="evidence" value="ECO:0007669"/>
    <property type="project" value="UniProtKB-KW"/>
</dbReference>
<evidence type="ECO:0000256" key="5">
    <source>
        <dbReference type="ARBA" id="ARBA00023163"/>
    </source>
</evidence>
<evidence type="ECO:0000256" key="3">
    <source>
        <dbReference type="ARBA" id="ARBA00023015"/>
    </source>
</evidence>
<dbReference type="Gene3D" id="3.10.450.50">
    <property type="match status" value="1"/>
</dbReference>
<evidence type="ECO:0000256" key="1">
    <source>
        <dbReference type="ARBA" id="ARBA00010641"/>
    </source>
</evidence>
<dbReference type="CDD" id="cd06171">
    <property type="entry name" value="Sigma70_r4"/>
    <property type="match status" value="1"/>
</dbReference>
<comment type="caution">
    <text evidence="9">The sequence shown here is derived from an EMBL/GenBank/DDBJ whole genome shotgun (WGS) entry which is preliminary data.</text>
</comment>
<dbReference type="RefSeq" id="WP_189211642.1">
    <property type="nucleotide sequence ID" value="NZ_BMRB01000002.1"/>
</dbReference>